<evidence type="ECO:0000313" key="2">
    <source>
        <dbReference type="Proteomes" id="UP000230233"/>
    </source>
</evidence>
<protein>
    <recommendedName>
        <fullName evidence="3">DUF38 domain-containing protein</fullName>
    </recommendedName>
</protein>
<reference evidence="2" key="1">
    <citation type="submission" date="2017-10" db="EMBL/GenBank/DDBJ databases">
        <title>Rapid genome shrinkage in a self-fertile nematode reveals novel sperm competition proteins.</title>
        <authorList>
            <person name="Yin D."/>
            <person name="Schwarz E.M."/>
            <person name="Thomas C.G."/>
            <person name="Felde R.L."/>
            <person name="Korf I.F."/>
            <person name="Cutter A.D."/>
            <person name="Schartner C.M."/>
            <person name="Ralston E.J."/>
            <person name="Meyer B.J."/>
            <person name="Haag E.S."/>
        </authorList>
    </citation>
    <scope>NUCLEOTIDE SEQUENCE [LARGE SCALE GENOMIC DNA]</scope>
    <source>
        <strain evidence="2">JU1422</strain>
    </source>
</reference>
<keyword evidence="2" id="KW-1185">Reference proteome</keyword>
<name>A0A2G5TSG3_9PELO</name>
<evidence type="ECO:0000313" key="1">
    <source>
        <dbReference type="EMBL" id="PIC30250.1"/>
    </source>
</evidence>
<gene>
    <name evidence="1" type="primary">Cnig_chr_V.g21559</name>
    <name evidence="1" type="ORF">B9Z55_021559</name>
</gene>
<proteinExistence type="predicted"/>
<evidence type="ECO:0008006" key="3">
    <source>
        <dbReference type="Google" id="ProtNLM"/>
    </source>
</evidence>
<dbReference type="AlphaFoldDB" id="A0A2G5TSG3"/>
<comment type="caution">
    <text evidence="1">The sequence shown here is derived from an EMBL/GenBank/DDBJ whole genome shotgun (WGS) entry which is preliminary data.</text>
</comment>
<dbReference type="Proteomes" id="UP000230233">
    <property type="component" value="Chromosome V"/>
</dbReference>
<accession>A0A2G5TSG3</accession>
<dbReference type="EMBL" id="PDUG01000005">
    <property type="protein sequence ID" value="PIC30250.1"/>
    <property type="molecule type" value="Genomic_DNA"/>
</dbReference>
<organism evidence="1 2">
    <name type="scientific">Caenorhabditis nigoni</name>
    <dbReference type="NCBI Taxonomy" id="1611254"/>
    <lineage>
        <taxon>Eukaryota</taxon>
        <taxon>Metazoa</taxon>
        <taxon>Ecdysozoa</taxon>
        <taxon>Nematoda</taxon>
        <taxon>Chromadorea</taxon>
        <taxon>Rhabditida</taxon>
        <taxon>Rhabditina</taxon>
        <taxon>Rhabditomorpha</taxon>
        <taxon>Rhabditoidea</taxon>
        <taxon>Rhabditidae</taxon>
        <taxon>Peloderinae</taxon>
        <taxon>Caenorhabditis</taxon>
    </lineage>
</organism>
<sequence length="336" mass="39911">MAHAYSMFQTNYKSKFPMISIQYMHRSIYLWVSDSSSVSYNQEGPDTRIQAFQKEDVLIQDNDFVTVFLEDLHQILLDQKKIMKSFQIHYEIPRGVNEENYYKDNLEHIGYRIFRQILFPMSPKSTKFVQFQVLEARDAEKRDTLRLYPLRALSIVTLITLPQRAKKLKTKEFSIFNHNSEYLPRILSFLDLNSLEQVPMEKMKNFNFGEFEKILDLDIWKIRRNPENQLRLVFGFSEISGNIMEKIVKAFSNCSYFESILIESKIIDQLSLTKIFGPAKPEYDQFEKGHRMEIPNSNGDFLIYSREYDIHYFSRFQEDSESESSSLEEDFEELSI</sequence>